<name>A0A0S1XDR2_THEBA</name>
<dbReference type="EMBL" id="CP013050">
    <property type="protein sequence ID" value="ALM75840.1"/>
    <property type="molecule type" value="Genomic_DNA"/>
</dbReference>
<protein>
    <submittedName>
        <fullName evidence="1">Uncharacterized protein</fullName>
    </submittedName>
</protein>
<proteinExistence type="predicted"/>
<accession>A0A0S1XDR2</accession>
<gene>
    <name evidence="1" type="ORF">TBCH5v1_1935</name>
</gene>
<sequence length="74" mass="9043">MTMFMAEFKLRYGSMKWYVRRIVEAETFEEAKELAERYVKAINRGEVKWELNDIYEVDKPLMITKEMVERLEKT</sequence>
<evidence type="ECO:0000313" key="1">
    <source>
        <dbReference type="EMBL" id="ALM75840.1"/>
    </source>
</evidence>
<dbReference type="STRING" id="55802.TBCH5v1_1935"/>
<dbReference type="PATRIC" id="fig|55802.8.peg.1918"/>
<dbReference type="Proteomes" id="UP000066042">
    <property type="component" value="Chromosome"/>
</dbReference>
<evidence type="ECO:0000313" key="2">
    <source>
        <dbReference type="Proteomes" id="UP000066042"/>
    </source>
</evidence>
<organism evidence="1 2">
    <name type="scientific">Thermococcus barophilus</name>
    <dbReference type="NCBI Taxonomy" id="55802"/>
    <lineage>
        <taxon>Archaea</taxon>
        <taxon>Methanobacteriati</taxon>
        <taxon>Methanobacteriota</taxon>
        <taxon>Thermococci</taxon>
        <taxon>Thermococcales</taxon>
        <taxon>Thermococcaceae</taxon>
        <taxon>Thermococcus</taxon>
    </lineage>
</organism>
<dbReference type="AlphaFoldDB" id="A0A0S1XDR2"/>
<reference evidence="1 2" key="1">
    <citation type="journal article" date="2016" name="Genome Announc.">
        <title>Complete genome sequence of the hyperthermophilic and piezophilic archaeon Thermococcus barophilus Ch5, capable of growth at the expense of hydrogenogenesis from carbon monoxide and formate.</title>
        <authorList>
            <person name="Oger P."/>
            <person name="Sokolova T.G."/>
            <person name="Kozhevnikova D.A."/>
            <person name="Taranov E.A."/>
            <person name="Vannier P."/>
            <person name="Lee H.S."/>
            <person name="Kwon K.K."/>
            <person name="Kang S.G."/>
            <person name="Lee J.H."/>
            <person name="Bonch-Osmolovskaya E.A."/>
            <person name="Lebedinsky A.V."/>
        </authorList>
    </citation>
    <scope>NUCLEOTIDE SEQUENCE [LARGE SCALE GENOMIC DNA]</scope>
    <source>
        <strain evidence="2">Ch5</strain>
    </source>
</reference>